<proteinExistence type="predicted"/>
<protein>
    <submittedName>
        <fullName evidence="1">DUF309 domain-containing protein</fullName>
    </submittedName>
</protein>
<dbReference type="Pfam" id="PF03745">
    <property type="entry name" value="DUF309"/>
    <property type="match status" value="1"/>
</dbReference>
<comment type="caution">
    <text evidence="1">The sequence shown here is derived from an EMBL/GenBank/DDBJ whole genome shotgun (WGS) entry which is preliminary data.</text>
</comment>
<dbReference type="Proteomes" id="UP001271648">
    <property type="component" value="Unassembled WGS sequence"/>
</dbReference>
<evidence type="ECO:0000313" key="1">
    <source>
        <dbReference type="EMBL" id="MDW0115606.1"/>
    </source>
</evidence>
<accession>A0AAW9A3H4</accession>
<reference evidence="1 2" key="1">
    <citation type="submission" date="2023-06" db="EMBL/GenBank/DDBJ databases">
        <title>Sporosarcina sp. nov., isolated from Korean traditional fermented seafood 'Jeotgal'.</title>
        <authorList>
            <person name="Yang A.I."/>
            <person name="Shin N.-R."/>
        </authorList>
    </citation>
    <scope>NUCLEOTIDE SEQUENCE [LARGE SCALE GENOMIC DNA]</scope>
    <source>
        <strain evidence="1 2">KCTC43456</strain>
    </source>
</reference>
<name>A0AAW9A3H4_9BACL</name>
<dbReference type="Gene3D" id="1.10.3450.10">
    <property type="entry name" value="TTHA0068-like"/>
    <property type="match status" value="1"/>
</dbReference>
<gene>
    <name evidence="1" type="ORF">QTL97_01475</name>
</gene>
<dbReference type="InterPro" id="IPR005500">
    <property type="entry name" value="DUF309"/>
</dbReference>
<sequence length="168" mass="19928">MELYYHPLFLKFIGYFNWNQDYFECHEVLEEYWKSIPNYTKEDPLTAYILLSTGLYHWRRGNFNGANRTLVKAQKRMLAFPASKDTNCIDYKKLLNDIDHSIERVKKAESFLPFTLSLNSKRLKALVNETVSTMDLLPLNSDAVIHKHMLRDRNDILLEREKKKGRPI</sequence>
<dbReference type="InterPro" id="IPR023203">
    <property type="entry name" value="TTHA0068_sf"/>
</dbReference>
<dbReference type="PANTHER" id="PTHR34796">
    <property type="entry name" value="EXPRESSED PROTEIN"/>
    <property type="match status" value="1"/>
</dbReference>
<keyword evidence="2" id="KW-1185">Reference proteome</keyword>
<dbReference type="EMBL" id="JAUBDJ010000001">
    <property type="protein sequence ID" value="MDW0115606.1"/>
    <property type="molecule type" value="Genomic_DNA"/>
</dbReference>
<dbReference type="AlphaFoldDB" id="A0AAW9A3H4"/>
<dbReference type="PANTHER" id="PTHR34796:SF1">
    <property type="entry name" value="EXPRESSED PROTEIN"/>
    <property type="match status" value="1"/>
</dbReference>
<evidence type="ECO:0000313" key="2">
    <source>
        <dbReference type="Proteomes" id="UP001271648"/>
    </source>
</evidence>
<organism evidence="1 2">
    <name type="scientific">Sporosarcina thermotolerans</name>
    <dbReference type="NCBI Taxonomy" id="633404"/>
    <lineage>
        <taxon>Bacteria</taxon>
        <taxon>Bacillati</taxon>
        <taxon>Bacillota</taxon>
        <taxon>Bacilli</taxon>
        <taxon>Bacillales</taxon>
        <taxon>Caryophanaceae</taxon>
        <taxon>Sporosarcina</taxon>
    </lineage>
</organism>
<dbReference type="RefSeq" id="WP_317940062.1">
    <property type="nucleotide sequence ID" value="NZ_JAUBDJ010000001.1"/>
</dbReference>
<dbReference type="SUPFAM" id="SSF140663">
    <property type="entry name" value="TTHA0068-like"/>
    <property type="match status" value="1"/>
</dbReference>